<dbReference type="OrthoDB" id="6179093at2"/>
<sequence>MKGDVTSTMHRMCALLLVMACLGGLVNAARAEEGADELLHREALFHYYTNDFLQSLVLLENEHVGSNHVGNQYHNLNHILAIESSLEFGLRRNAETLLEHLQFTAREAEVKQQAQMIKGRLAYRDEEWGTAVELFEGAMKGMSRDKKDEALYYMANSYLQLRRPQEAAKVLGDASKGSLWAAHGYYNLGVNYAADDPDSSRALVALRIAAAMTDDSYEGKELSDRILLAAGHIALLDKDYNKALSFLKNVHASGPGAPAAIYDYGMAFAGLGRYRTAIQSWHRAKKFALTSSGVAETFQAIAYGYEQEKLRATALDAYLEAIAVYEKEKRQIDEVVAEINEKGVLDLLLQAPLQHGEVEWYLATDLLTNTPKIAFVHYLMDKPDFFPFAKELLQMHGLLQSLRNGAQRMDIFADALEQRSRQAKRDAAGALERMRPQQLNQLVSERNALARSAAQAPDEQRALQLLALRDLDEALTRLKENFVSAQGDLSQGGNLYKTQLRKVESLQKEFSSMQRELAGKIDDYDKKLSQLAVKLLQRHWREIDGYHVRSQLALVNLYDDLAVAELRKKQPVSPEAATAGEGAL</sequence>
<keyword evidence="1" id="KW-0175">Coiled coil</keyword>
<evidence type="ECO:0000256" key="1">
    <source>
        <dbReference type="SAM" id="Coils"/>
    </source>
</evidence>
<feature type="coiled-coil region" evidence="1">
    <location>
        <begin position="468"/>
        <end position="523"/>
    </location>
</feature>
<dbReference type="eggNOG" id="COG0457">
    <property type="taxonomic scope" value="Bacteria"/>
</dbReference>
<dbReference type="Proteomes" id="UP000000238">
    <property type="component" value="Chromosome"/>
</dbReference>
<dbReference type="AlphaFoldDB" id="Q2SIV8"/>
<name>Q2SIV8_HAHCH</name>
<dbReference type="HOGENOM" id="CLU_036070_0_0_6"/>
<dbReference type="STRING" id="349521.HCH_02626"/>
<keyword evidence="4" id="KW-1185">Reference proteome</keyword>
<dbReference type="Gene3D" id="1.25.40.10">
    <property type="entry name" value="Tetratricopeptide repeat domain"/>
    <property type="match status" value="1"/>
</dbReference>
<keyword evidence="2" id="KW-0732">Signal</keyword>
<dbReference type="KEGG" id="hch:HCH_02626"/>
<dbReference type="RefSeq" id="WP_011396485.1">
    <property type="nucleotide sequence ID" value="NC_007645.1"/>
</dbReference>
<feature type="chain" id="PRO_5004215602" evidence="2">
    <location>
        <begin position="32"/>
        <end position="584"/>
    </location>
</feature>
<accession>Q2SIV8</accession>
<proteinExistence type="predicted"/>
<dbReference type="SUPFAM" id="SSF48452">
    <property type="entry name" value="TPR-like"/>
    <property type="match status" value="1"/>
</dbReference>
<feature type="signal peptide" evidence="2">
    <location>
        <begin position="1"/>
        <end position="31"/>
    </location>
</feature>
<reference evidence="3 4" key="1">
    <citation type="journal article" date="2005" name="Nucleic Acids Res.">
        <title>Genomic blueprint of Hahella chejuensis, a marine microbe producing an algicidal agent.</title>
        <authorList>
            <person name="Jeong H."/>
            <person name="Yim J.H."/>
            <person name="Lee C."/>
            <person name="Choi S.-H."/>
            <person name="Park Y.K."/>
            <person name="Yoon S.H."/>
            <person name="Hur C.-G."/>
            <person name="Kang H.-Y."/>
            <person name="Kim D."/>
            <person name="Lee H.H."/>
            <person name="Park K.H."/>
            <person name="Park S.-H."/>
            <person name="Park H.-S."/>
            <person name="Lee H.K."/>
            <person name="Oh T.K."/>
            <person name="Kim J.F."/>
        </authorList>
    </citation>
    <scope>NUCLEOTIDE SEQUENCE [LARGE SCALE GENOMIC DNA]</scope>
    <source>
        <strain evidence="3 4">KCTC 2396</strain>
    </source>
</reference>
<gene>
    <name evidence="3" type="ordered locus">HCH_02626</name>
</gene>
<dbReference type="InterPro" id="IPR011990">
    <property type="entry name" value="TPR-like_helical_dom_sf"/>
</dbReference>
<organism evidence="3 4">
    <name type="scientific">Hahella chejuensis (strain KCTC 2396)</name>
    <dbReference type="NCBI Taxonomy" id="349521"/>
    <lineage>
        <taxon>Bacteria</taxon>
        <taxon>Pseudomonadati</taxon>
        <taxon>Pseudomonadota</taxon>
        <taxon>Gammaproteobacteria</taxon>
        <taxon>Oceanospirillales</taxon>
        <taxon>Hahellaceae</taxon>
        <taxon>Hahella</taxon>
    </lineage>
</organism>
<protein>
    <submittedName>
        <fullName evidence="3">FOG: TPR repeat</fullName>
    </submittedName>
</protein>
<evidence type="ECO:0000256" key="2">
    <source>
        <dbReference type="SAM" id="SignalP"/>
    </source>
</evidence>
<evidence type="ECO:0000313" key="3">
    <source>
        <dbReference type="EMBL" id="ABC29416.1"/>
    </source>
</evidence>
<evidence type="ECO:0000313" key="4">
    <source>
        <dbReference type="Proteomes" id="UP000000238"/>
    </source>
</evidence>
<dbReference type="EMBL" id="CP000155">
    <property type="protein sequence ID" value="ABC29416.1"/>
    <property type="molecule type" value="Genomic_DNA"/>
</dbReference>